<dbReference type="PROSITE" id="PS51332">
    <property type="entry name" value="B12_BINDING"/>
    <property type="match status" value="1"/>
</dbReference>
<dbReference type="PROSITE" id="PS51918">
    <property type="entry name" value="RADICAL_SAM"/>
    <property type="match status" value="1"/>
</dbReference>
<dbReference type="InterPro" id="IPR051198">
    <property type="entry name" value="BchE-like"/>
</dbReference>
<gene>
    <name evidence="11" type="ORF">AB0H04_22775</name>
</gene>
<proteinExistence type="predicted"/>
<evidence type="ECO:0000256" key="7">
    <source>
        <dbReference type="ARBA" id="ARBA00023014"/>
    </source>
</evidence>
<keyword evidence="12" id="KW-1185">Reference proteome</keyword>
<dbReference type="PANTHER" id="PTHR43409:SF7">
    <property type="entry name" value="BLL1977 PROTEIN"/>
    <property type="match status" value="1"/>
</dbReference>
<dbReference type="RefSeq" id="WP_359258088.1">
    <property type="nucleotide sequence ID" value="NZ_JBFAEG010000016.1"/>
</dbReference>
<dbReference type="Pfam" id="PF04055">
    <property type="entry name" value="Radical_SAM"/>
    <property type="match status" value="1"/>
</dbReference>
<dbReference type="EMBL" id="JBFAEG010000016">
    <property type="protein sequence ID" value="MEU5709664.1"/>
    <property type="molecule type" value="Genomic_DNA"/>
</dbReference>
<dbReference type="InterPro" id="IPR006158">
    <property type="entry name" value="Cobalamin-bd"/>
</dbReference>
<evidence type="ECO:0000259" key="10">
    <source>
        <dbReference type="PROSITE" id="PS51918"/>
    </source>
</evidence>
<keyword evidence="4" id="KW-0949">S-adenosyl-L-methionine</keyword>
<accession>A0ABV3ACI2</accession>
<evidence type="ECO:0000313" key="11">
    <source>
        <dbReference type="EMBL" id="MEU5709664.1"/>
    </source>
</evidence>
<dbReference type="InterPro" id="IPR023404">
    <property type="entry name" value="rSAM_horseshoe"/>
</dbReference>
<keyword evidence="6" id="KW-0408">Iron</keyword>
<comment type="caution">
    <text evidence="11">The sequence shown here is derived from an EMBL/GenBank/DDBJ whole genome shotgun (WGS) entry which is preliminary data.</text>
</comment>
<dbReference type="Gene3D" id="3.80.30.20">
    <property type="entry name" value="tm_1862 like domain"/>
    <property type="match status" value="1"/>
</dbReference>
<evidence type="ECO:0000259" key="9">
    <source>
        <dbReference type="PROSITE" id="PS51332"/>
    </source>
</evidence>
<evidence type="ECO:0000256" key="4">
    <source>
        <dbReference type="ARBA" id="ARBA00022691"/>
    </source>
</evidence>
<dbReference type="Proteomes" id="UP001551011">
    <property type="component" value="Unassembled WGS sequence"/>
</dbReference>
<dbReference type="InterPro" id="IPR034466">
    <property type="entry name" value="Methyltransferase_Class_B"/>
</dbReference>
<dbReference type="SFLD" id="SFLDG01123">
    <property type="entry name" value="methyltransferase_(Class_B)"/>
    <property type="match status" value="1"/>
</dbReference>
<evidence type="ECO:0000256" key="5">
    <source>
        <dbReference type="ARBA" id="ARBA00022723"/>
    </source>
</evidence>
<protein>
    <submittedName>
        <fullName evidence="11">Radical SAM protein</fullName>
    </submittedName>
</protein>
<dbReference type="SFLD" id="SFLDS00029">
    <property type="entry name" value="Radical_SAM"/>
    <property type="match status" value="1"/>
</dbReference>
<keyword evidence="7" id="KW-0411">Iron-sulfur</keyword>
<evidence type="ECO:0000256" key="3">
    <source>
        <dbReference type="ARBA" id="ARBA00022679"/>
    </source>
</evidence>
<keyword evidence="2" id="KW-0489">Methyltransferase</keyword>
<evidence type="ECO:0000256" key="2">
    <source>
        <dbReference type="ARBA" id="ARBA00022603"/>
    </source>
</evidence>
<dbReference type="PANTHER" id="PTHR43409">
    <property type="entry name" value="ANAEROBIC MAGNESIUM-PROTOPORPHYRIN IX MONOMETHYL ESTER CYCLASE-RELATED"/>
    <property type="match status" value="1"/>
</dbReference>
<keyword evidence="5" id="KW-0479">Metal-binding</keyword>
<sequence>MSSLLTESDLIHEAEVVWLDRVRPGCRPAPGPEADGTAARSSGQKGNGTAARTPGPTGKKMRKKTVLVNPPLWNAYAPHLAVPLLLGDLRARGYEAVAYDLSIECVDWMLSPAALTELRDKARRRRTAGLRDEWARQRALLVAPSAIAGVEEAKARWKSPDTLREPELFHAARRTLRDALWLISGAFPDCEFDLVSNTSRYSADSTAQVLAAATDPDGNPYRWAFDRMLDRALFLDPSVGVVGLSMSADTQLVAGVTFLHMLREARPDVHVVLGGNYATRLVDRWDRRHPLFDLVDTVVTGEGEGALAAVVDALDGHRAGAGDFREEIPGAVWDDHGILRRTPRQSADISAAAPPAYGDLPLHKYLAPGPVLPVFASRSCPWECAFCSIPFASNSFRQRPAEAVADEIRALRAELGSQYFMFVDEIMSLRTLRSVAEALVRTSADIRWYGETRFARGLDEELARLLYDSGCRRMNFGLESASQRVLDLMRKGTRIEDACGNIEAMLGAGVPLHLFVIHGFPGETAEEAARTVAFAEAVRRLSADTYGVPHTTWGGSPFVLDVHSPVGTDPDAFGVRVQPPDPDDDLSLWRNYTVGAGMSQEDSARVAETAAGSVSDTNVWFRAARDPLAREIEEFTFLRACVAAPPPGTPSVPLFDWPPPEPDAPLRLAPEVTFARVPWPATETDTAPAVALYQPVHDRFLQLNCRDADWAETDGLTWRELEAWLAQHACHYLGADTAATAALLVRHGFLVPTRRRPGSSGGRLRAEIGIAVDSRDGVHCLTNPVTGVTVRLRGSAVDTWRRWSSGEEPTTSPDVSDALARYGFLYRGDSAAVSSRAVHAIEEQVV</sequence>
<dbReference type="InterPro" id="IPR058240">
    <property type="entry name" value="rSAM_sf"/>
</dbReference>
<feature type="domain" description="B12-binding" evidence="9">
    <location>
        <begin position="226"/>
        <end position="321"/>
    </location>
</feature>
<dbReference type="InterPro" id="IPR007197">
    <property type="entry name" value="rSAM"/>
</dbReference>
<dbReference type="InterPro" id="IPR006638">
    <property type="entry name" value="Elp3/MiaA/NifB-like_rSAM"/>
</dbReference>
<comment type="cofactor">
    <cofactor evidence="1">
        <name>[4Fe-4S] cluster</name>
        <dbReference type="ChEBI" id="CHEBI:49883"/>
    </cofactor>
</comment>
<reference evidence="11 12" key="1">
    <citation type="submission" date="2024-06" db="EMBL/GenBank/DDBJ databases">
        <title>The Natural Products Discovery Center: Release of the First 8490 Sequenced Strains for Exploring Actinobacteria Biosynthetic Diversity.</title>
        <authorList>
            <person name="Kalkreuter E."/>
            <person name="Kautsar S.A."/>
            <person name="Yang D."/>
            <person name="Bader C.D."/>
            <person name="Teijaro C.N."/>
            <person name="Fluegel L."/>
            <person name="Davis C.M."/>
            <person name="Simpson J.R."/>
            <person name="Lauterbach L."/>
            <person name="Steele A.D."/>
            <person name="Gui C."/>
            <person name="Meng S."/>
            <person name="Li G."/>
            <person name="Viehrig K."/>
            <person name="Ye F."/>
            <person name="Su P."/>
            <person name="Kiefer A.F."/>
            <person name="Nichols A."/>
            <person name="Cepeda A.J."/>
            <person name="Yan W."/>
            <person name="Fan B."/>
            <person name="Jiang Y."/>
            <person name="Adhikari A."/>
            <person name="Zheng C.-J."/>
            <person name="Schuster L."/>
            <person name="Cowan T.M."/>
            <person name="Smanski M.J."/>
            <person name="Chevrette M.G."/>
            <person name="De Carvalho L.P.S."/>
            <person name="Shen B."/>
        </authorList>
    </citation>
    <scope>NUCLEOTIDE SEQUENCE [LARGE SCALE GENOMIC DNA]</scope>
    <source>
        <strain evidence="11 12">NPDC020594</strain>
    </source>
</reference>
<evidence type="ECO:0000256" key="8">
    <source>
        <dbReference type="SAM" id="MobiDB-lite"/>
    </source>
</evidence>
<feature type="domain" description="Radical SAM core" evidence="10">
    <location>
        <begin position="366"/>
        <end position="605"/>
    </location>
</feature>
<name>A0ABV3ACI2_9ACTN</name>
<dbReference type="SUPFAM" id="SSF102114">
    <property type="entry name" value="Radical SAM enzymes"/>
    <property type="match status" value="1"/>
</dbReference>
<keyword evidence="3" id="KW-0808">Transferase</keyword>
<dbReference type="SMART" id="SM00729">
    <property type="entry name" value="Elp3"/>
    <property type="match status" value="1"/>
</dbReference>
<evidence type="ECO:0000313" key="12">
    <source>
        <dbReference type="Proteomes" id="UP001551011"/>
    </source>
</evidence>
<organism evidence="11 12">
    <name type="scientific">Streptomyces flaveolus</name>
    <dbReference type="NCBI Taxonomy" id="67297"/>
    <lineage>
        <taxon>Bacteria</taxon>
        <taxon>Bacillati</taxon>
        <taxon>Actinomycetota</taxon>
        <taxon>Actinomycetes</taxon>
        <taxon>Kitasatosporales</taxon>
        <taxon>Streptomycetaceae</taxon>
        <taxon>Streptomyces</taxon>
    </lineage>
</organism>
<dbReference type="CDD" id="cd01335">
    <property type="entry name" value="Radical_SAM"/>
    <property type="match status" value="1"/>
</dbReference>
<evidence type="ECO:0000256" key="6">
    <source>
        <dbReference type="ARBA" id="ARBA00023004"/>
    </source>
</evidence>
<feature type="region of interest" description="Disordered" evidence="8">
    <location>
        <begin position="27"/>
        <end position="62"/>
    </location>
</feature>
<evidence type="ECO:0000256" key="1">
    <source>
        <dbReference type="ARBA" id="ARBA00001966"/>
    </source>
</evidence>
<dbReference type="SFLD" id="SFLDG01082">
    <property type="entry name" value="B12-binding_domain_containing"/>
    <property type="match status" value="1"/>
</dbReference>